<name>A0ACB8ZC02_9ASTR</name>
<gene>
    <name evidence="1" type="ORF">L1987_77837</name>
</gene>
<comment type="caution">
    <text evidence="1">The sequence shown here is derived from an EMBL/GenBank/DDBJ whole genome shotgun (WGS) entry which is preliminary data.</text>
</comment>
<sequence>MQRGRRHGRGKNTTVDDDEASRQRDKLREDKEKITRGDYRSGAKRGVNNNQRHITNELETTLFLTNLPDDASTLMLWNSFRHLPNMSDAFVPQKKDRRGNIFGFIRFETVKNVDYLINEVKNVRVGSAKIGVNASKFSRNNYSIPSVPTAKPSHRPRPQPENNYMSPPHHNNVGNSFGENSYRAALTGKASSNEQTMKVDISTCNIRNKVWGGHSLIGVAVNLEVVNNIKNYLQKPIYPDIGVRYIGGLKVLLMFKTEEEIQAFMIEEEKSHGKFFSVLEQWENQVYNYDRVAWLTIFGSQKCSTPSVLSLVR</sequence>
<organism evidence="1 2">
    <name type="scientific">Smallanthus sonchifolius</name>
    <dbReference type="NCBI Taxonomy" id="185202"/>
    <lineage>
        <taxon>Eukaryota</taxon>
        <taxon>Viridiplantae</taxon>
        <taxon>Streptophyta</taxon>
        <taxon>Embryophyta</taxon>
        <taxon>Tracheophyta</taxon>
        <taxon>Spermatophyta</taxon>
        <taxon>Magnoliopsida</taxon>
        <taxon>eudicotyledons</taxon>
        <taxon>Gunneridae</taxon>
        <taxon>Pentapetalae</taxon>
        <taxon>asterids</taxon>
        <taxon>campanulids</taxon>
        <taxon>Asterales</taxon>
        <taxon>Asteraceae</taxon>
        <taxon>Asteroideae</taxon>
        <taxon>Heliantheae alliance</taxon>
        <taxon>Millerieae</taxon>
        <taxon>Smallanthus</taxon>
    </lineage>
</organism>
<protein>
    <submittedName>
        <fullName evidence="1">Uncharacterized protein</fullName>
    </submittedName>
</protein>
<evidence type="ECO:0000313" key="1">
    <source>
        <dbReference type="EMBL" id="KAI3694856.1"/>
    </source>
</evidence>
<proteinExistence type="predicted"/>
<keyword evidence="2" id="KW-1185">Reference proteome</keyword>
<accession>A0ACB8ZC02</accession>
<reference evidence="1 2" key="2">
    <citation type="journal article" date="2022" name="Mol. Ecol. Resour.">
        <title>The genomes of chicory, endive, great burdock and yacon provide insights into Asteraceae paleo-polyploidization history and plant inulin production.</title>
        <authorList>
            <person name="Fan W."/>
            <person name="Wang S."/>
            <person name="Wang H."/>
            <person name="Wang A."/>
            <person name="Jiang F."/>
            <person name="Liu H."/>
            <person name="Zhao H."/>
            <person name="Xu D."/>
            <person name="Zhang Y."/>
        </authorList>
    </citation>
    <scope>NUCLEOTIDE SEQUENCE [LARGE SCALE GENOMIC DNA]</scope>
    <source>
        <strain evidence="2">cv. Yunnan</strain>
        <tissue evidence="1">Leaves</tissue>
    </source>
</reference>
<dbReference type="Proteomes" id="UP001056120">
    <property type="component" value="Linkage Group LG26"/>
</dbReference>
<dbReference type="EMBL" id="CM042043">
    <property type="protein sequence ID" value="KAI3694856.1"/>
    <property type="molecule type" value="Genomic_DNA"/>
</dbReference>
<evidence type="ECO:0000313" key="2">
    <source>
        <dbReference type="Proteomes" id="UP001056120"/>
    </source>
</evidence>
<reference evidence="2" key="1">
    <citation type="journal article" date="2022" name="Mol. Ecol. Resour.">
        <title>The genomes of chicory, endive, great burdock and yacon provide insights into Asteraceae palaeo-polyploidization history and plant inulin production.</title>
        <authorList>
            <person name="Fan W."/>
            <person name="Wang S."/>
            <person name="Wang H."/>
            <person name="Wang A."/>
            <person name="Jiang F."/>
            <person name="Liu H."/>
            <person name="Zhao H."/>
            <person name="Xu D."/>
            <person name="Zhang Y."/>
        </authorList>
    </citation>
    <scope>NUCLEOTIDE SEQUENCE [LARGE SCALE GENOMIC DNA]</scope>
    <source>
        <strain evidence="2">cv. Yunnan</strain>
    </source>
</reference>